<organism evidence="3 4">
    <name type="scientific">Chitinophaga lutea</name>
    <dbReference type="NCBI Taxonomy" id="2488634"/>
    <lineage>
        <taxon>Bacteria</taxon>
        <taxon>Pseudomonadati</taxon>
        <taxon>Bacteroidota</taxon>
        <taxon>Chitinophagia</taxon>
        <taxon>Chitinophagales</taxon>
        <taxon>Chitinophagaceae</taxon>
        <taxon>Chitinophaga</taxon>
    </lineage>
</organism>
<evidence type="ECO:0000313" key="4">
    <source>
        <dbReference type="Proteomes" id="UP000278351"/>
    </source>
</evidence>
<dbReference type="GO" id="GO:0016788">
    <property type="term" value="F:hydrolase activity, acting on ester bonds"/>
    <property type="evidence" value="ECO:0007669"/>
    <property type="project" value="UniProtKB-ARBA"/>
</dbReference>
<dbReference type="Pfam" id="PF13472">
    <property type="entry name" value="Lipase_GDSL_2"/>
    <property type="match status" value="1"/>
</dbReference>
<dbReference type="Proteomes" id="UP000278351">
    <property type="component" value="Unassembled WGS sequence"/>
</dbReference>
<dbReference type="InterPro" id="IPR036514">
    <property type="entry name" value="SGNH_hydro_sf"/>
</dbReference>
<dbReference type="InterPro" id="IPR051532">
    <property type="entry name" value="Ester_Hydrolysis_Enzymes"/>
</dbReference>
<dbReference type="OrthoDB" id="9764375at2"/>
<dbReference type="PROSITE" id="PS51257">
    <property type="entry name" value="PROKAR_LIPOPROTEIN"/>
    <property type="match status" value="1"/>
</dbReference>
<reference evidence="3 4" key="1">
    <citation type="submission" date="2018-11" db="EMBL/GenBank/DDBJ databases">
        <title>Chitinophaga lutea sp.nov., isolate from arsenic contaminated soil.</title>
        <authorList>
            <person name="Zong Y."/>
        </authorList>
    </citation>
    <scope>NUCLEOTIDE SEQUENCE [LARGE SCALE GENOMIC DNA]</scope>
    <source>
        <strain evidence="3 4">ZY74</strain>
    </source>
</reference>
<dbReference type="RefSeq" id="WP_123845503.1">
    <property type="nucleotide sequence ID" value="NZ_RPDH01000001.1"/>
</dbReference>
<keyword evidence="4" id="KW-1185">Reference proteome</keyword>
<dbReference type="AlphaFoldDB" id="A0A3N4Q020"/>
<feature type="signal peptide" evidence="1">
    <location>
        <begin position="1"/>
        <end position="26"/>
    </location>
</feature>
<keyword evidence="1" id="KW-0732">Signal</keyword>
<evidence type="ECO:0000313" key="3">
    <source>
        <dbReference type="EMBL" id="RPE12985.1"/>
    </source>
</evidence>
<sequence>MNTSKRGRKVMFMLLLWAGCCSTALAQRKFLYNDTALHRFYTLLQQADTQVLSILHLGDSHVQAGFLPDAVAAGLKARFGDAGRGWVFPYNLAGTNGPDGYRWSSNVRWDAERVVDKGNMRMESPGGIVIRTTHPAPSLSFTANPPIPMHTVACFYDGPPVEADGAAVETGDHQAVITMDSTAYSFRLRWPAGVAFYGAVLKNGKPGVLYHAIGVNGAQFSHYNKPGGAVAAQMQALQPQLVIISLGTNEAFGGVTAAQLRSDMETTVAAIREHAPQACILFTTPPSGMMKKRQVAYRKKGSRKVYYRTRYTSNPQVLVIRDAMVRYCRENGFAYWDLYQAMPQDKRFARAWSHDHVHFNAYGYTLQGTLLYEALEAGYTNFNR</sequence>
<feature type="domain" description="SGNH hydrolase-type esterase" evidence="2">
    <location>
        <begin position="192"/>
        <end position="365"/>
    </location>
</feature>
<dbReference type="Gene3D" id="2.60.120.1360">
    <property type="match status" value="1"/>
</dbReference>
<dbReference type="PANTHER" id="PTHR30383">
    <property type="entry name" value="THIOESTERASE 1/PROTEASE 1/LYSOPHOSPHOLIPASE L1"/>
    <property type="match status" value="1"/>
</dbReference>
<proteinExistence type="predicted"/>
<dbReference type="PANTHER" id="PTHR30383:SF29">
    <property type="entry name" value="SGNH HYDROLASE-TYPE ESTERASE DOMAIN-CONTAINING PROTEIN"/>
    <property type="match status" value="1"/>
</dbReference>
<feature type="chain" id="PRO_5018161351" description="SGNH hydrolase-type esterase domain-containing protein" evidence="1">
    <location>
        <begin position="27"/>
        <end position="384"/>
    </location>
</feature>
<dbReference type="EMBL" id="RPDH01000001">
    <property type="protein sequence ID" value="RPE12985.1"/>
    <property type="molecule type" value="Genomic_DNA"/>
</dbReference>
<comment type="caution">
    <text evidence="3">The sequence shown here is derived from an EMBL/GenBank/DDBJ whole genome shotgun (WGS) entry which is preliminary data.</text>
</comment>
<dbReference type="SUPFAM" id="SSF52266">
    <property type="entry name" value="SGNH hydrolase"/>
    <property type="match status" value="1"/>
</dbReference>
<dbReference type="InterPro" id="IPR013830">
    <property type="entry name" value="SGNH_hydro"/>
</dbReference>
<gene>
    <name evidence="3" type="ORF">EGT74_05465</name>
</gene>
<name>A0A3N4Q020_9BACT</name>
<evidence type="ECO:0000259" key="2">
    <source>
        <dbReference type="Pfam" id="PF13472"/>
    </source>
</evidence>
<protein>
    <recommendedName>
        <fullName evidence="2">SGNH hydrolase-type esterase domain-containing protein</fullName>
    </recommendedName>
</protein>
<dbReference type="Gene3D" id="3.40.50.1110">
    <property type="entry name" value="SGNH hydrolase"/>
    <property type="match status" value="1"/>
</dbReference>
<evidence type="ECO:0000256" key="1">
    <source>
        <dbReference type="SAM" id="SignalP"/>
    </source>
</evidence>
<accession>A0A3N4Q020</accession>